<dbReference type="PANTHER" id="PTHR43639:SF1">
    <property type="entry name" value="SHORT-CHAIN DEHYDROGENASE_REDUCTASE FAMILY PROTEIN"/>
    <property type="match status" value="1"/>
</dbReference>
<evidence type="ECO:0000259" key="4">
    <source>
        <dbReference type="SMART" id="SM00822"/>
    </source>
</evidence>
<dbReference type="InterPro" id="IPR002347">
    <property type="entry name" value="SDR_fam"/>
</dbReference>
<dbReference type="SUPFAM" id="SSF51735">
    <property type="entry name" value="NAD(P)-binding Rossmann-fold domains"/>
    <property type="match status" value="1"/>
</dbReference>
<keyword evidence="6" id="KW-1185">Reference proteome</keyword>
<dbReference type="AlphaFoldDB" id="D9WP67"/>
<keyword evidence="2" id="KW-0560">Oxidoreductase</keyword>
<dbReference type="Proteomes" id="UP000003963">
    <property type="component" value="Unassembled WGS sequence"/>
</dbReference>
<dbReference type="NCBIfam" id="NF005559">
    <property type="entry name" value="PRK07231.1"/>
    <property type="match status" value="1"/>
</dbReference>
<dbReference type="PRINTS" id="PR00080">
    <property type="entry name" value="SDRFAMILY"/>
</dbReference>
<organism evidence="5 6">
    <name type="scientific">Streptomyces himastatinicus ATCC 53653</name>
    <dbReference type="NCBI Taxonomy" id="457427"/>
    <lineage>
        <taxon>Bacteria</taxon>
        <taxon>Bacillati</taxon>
        <taxon>Actinomycetota</taxon>
        <taxon>Actinomycetes</taxon>
        <taxon>Kitasatosporales</taxon>
        <taxon>Streptomycetaceae</taxon>
        <taxon>Streptomyces</taxon>
        <taxon>Streptomyces violaceusniger group</taxon>
    </lineage>
</organism>
<dbReference type="EMBL" id="GG657754">
    <property type="protein sequence ID" value="EFL28040.1"/>
    <property type="molecule type" value="Genomic_DNA"/>
</dbReference>
<dbReference type="Gene3D" id="3.40.50.720">
    <property type="entry name" value="NAD(P)-binding Rossmann-like Domain"/>
    <property type="match status" value="1"/>
</dbReference>
<dbReference type="PRINTS" id="PR00081">
    <property type="entry name" value="GDHRDH"/>
</dbReference>
<dbReference type="PANTHER" id="PTHR43639">
    <property type="entry name" value="OXIDOREDUCTASE, SHORT-CHAIN DEHYDROGENASE/REDUCTASE FAMILY (AFU_ORTHOLOGUE AFUA_5G02870)"/>
    <property type="match status" value="1"/>
</dbReference>
<proteinExistence type="inferred from homology"/>
<gene>
    <name evidence="5" type="ORF">SSOG_07754</name>
</gene>
<reference evidence="5 6" key="1">
    <citation type="submission" date="2009-02" db="EMBL/GenBank/DDBJ databases">
        <title>Annotation of Streptomyces hygroscopicus strain ATCC 53653.</title>
        <authorList>
            <consortium name="The Broad Institute Genome Sequencing Platform"/>
            <consortium name="Broad Institute Microbial Sequencing Center"/>
            <person name="Fischbach M."/>
            <person name="Godfrey P."/>
            <person name="Ward D."/>
            <person name="Young S."/>
            <person name="Zeng Q."/>
            <person name="Koehrsen M."/>
            <person name="Alvarado L."/>
            <person name="Berlin A.M."/>
            <person name="Bochicchio J."/>
            <person name="Borenstein D."/>
            <person name="Chapman S.B."/>
            <person name="Chen Z."/>
            <person name="Engels R."/>
            <person name="Freedman E."/>
            <person name="Gellesch M."/>
            <person name="Goldberg J."/>
            <person name="Griggs A."/>
            <person name="Gujja S."/>
            <person name="Heilman E.R."/>
            <person name="Heiman D.I."/>
            <person name="Hepburn T.A."/>
            <person name="Howarth C."/>
            <person name="Jen D."/>
            <person name="Larson L."/>
            <person name="Lewis B."/>
            <person name="Mehta T."/>
            <person name="Park D."/>
            <person name="Pearson M."/>
            <person name="Richards J."/>
            <person name="Roberts A."/>
            <person name="Saif S."/>
            <person name="Shea T.D."/>
            <person name="Shenoy N."/>
            <person name="Sisk P."/>
            <person name="Stolte C."/>
            <person name="Sykes S.N."/>
            <person name="Thomson T."/>
            <person name="Walk T."/>
            <person name="White J."/>
            <person name="Yandava C."/>
            <person name="Straight P."/>
            <person name="Clardy J."/>
            <person name="Hung D."/>
            <person name="Kolter R."/>
            <person name="Mekalanos J."/>
            <person name="Walker S."/>
            <person name="Walsh C.T."/>
            <person name="Wieland-Brown L.C."/>
            <person name="Haas B."/>
            <person name="Nusbaum C."/>
            <person name="Birren B."/>
        </authorList>
    </citation>
    <scope>NUCLEOTIDE SEQUENCE [LARGE SCALE GENOMIC DNA]</scope>
    <source>
        <strain evidence="5 6">ATCC 53653</strain>
    </source>
</reference>
<dbReference type="CDD" id="cd05233">
    <property type="entry name" value="SDR_c"/>
    <property type="match status" value="1"/>
</dbReference>
<dbReference type="SMART" id="SM00822">
    <property type="entry name" value="PKS_KR"/>
    <property type="match status" value="1"/>
</dbReference>
<evidence type="ECO:0000313" key="6">
    <source>
        <dbReference type="Proteomes" id="UP000003963"/>
    </source>
</evidence>
<evidence type="ECO:0000256" key="2">
    <source>
        <dbReference type="ARBA" id="ARBA00023002"/>
    </source>
</evidence>
<dbReference type="RefSeq" id="WP_009719838.1">
    <property type="nucleotide sequence ID" value="NZ_GG657754.1"/>
</dbReference>
<dbReference type="GO" id="GO:0016491">
    <property type="term" value="F:oxidoreductase activity"/>
    <property type="evidence" value="ECO:0007669"/>
    <property type="project" value="UniProtKB-KW"/>
</dbReference>
<dbReference type="InterPro" id="IPR057326">
    <property type="entry name" value="KR_dom"/>
</dbReference>
<dbReference type="STRING" id="457427.SSOG_07754"/>
<comment type="similarity">
    <text evidence="1 3">Belongs to the short-chain dehydrogenases/reductases (SDR) family.</text>
</comment>
<dbReference type="Pfam" id="PF00106">
    <property type="entry name" value="adh_short"/>
    <property type="match status" value="1"/>
</dbReference>
<accession>D9WP67</accession>
<dbReference type="PROSITE" id="PS00061">
    <property type="entry name" value="ADH_SHORT"/>
    <property type="match status" value="1"/>
</dbReference>
<evidence type="ECO:0000256" key="1">
    <source>
        <dbReference type="ARBA" id="ARBA00006484"/>
    </source>
</evidence>
<sequence>MTTAVDLSDRVALVTGGSRGLGREIVLGLAASGAHVVIASRTLERCAEVAAEVRRATGRRALPYACHVGRWDGLDGLVDAAYAEFGRLDVLVNNAGMSPRYDTVADVGEVLFDKVIGVNLKGPFRLAALAGTRMAADRGGSIINISSTAAVRPRADVLPYAAAKAGLNALTAGLAHAFGPTVRVNAIMAGTFHTDVTAAWDMDAFAARAAGFALRRGGRPAEIVGTALYLASGELSSYTTGSVITVDGGQP</sequence>
<dbReference type="InterPro" id="IPR036291">
    <property type="entry name" value="NAD(P)-bd_dom_sf"/>
</dbReference>
<feature type="domain" description="Ketoreductase" evidence="4">
    <location>
        <begin position="10"/>
        <end position="193"/>
    </location>
</feature>
<evidence type="ECO:0000256" key="3">
    <source>
        <dbReference type="RuleBase" id="RU000363"/>
    </source>
</evidence>
<dbReference type="HOGENOM" id="CLU_010194_1_3_11"/>
<dbReference type="OrthoDB" id="286404at2"/>
<dbReference type="InterPro" id="IPR020904">
    <property type="entry name" value="Sc_DH/Rdtase_CS"/>
</dbReference>
<name>D9WP67_9ACTN</name>
<protein>
    <submittedName>
        <fullName evidence="5">Short chain dehydrogenase/reductase family oxidoreductase</fullName>
    </submittedName>
</protein>
<evidence type="ECO:0000313" key="5">
    <source>
        <dbReference type="EMBL" id="EFL28040.1"/>
    </source>
</evidence>
<dbReference type="FunFam" id="3.40.50.720:FF:000084">
    <property type="entry name" value="Short-chain dehydrogenase reductase"/>
    <property type="match status" value="1"/>
</dbReference>